<dbReference type="EMBL" id="JAQQWN010000009">
    <property type="protein sequence ID" value="KAK8065142.1"/>
    <property type="molecule type" value="Genomic_DNA"/>
</dbReference>
<gene>
    <name evidence="2" type="ORF">PG997_011889</name>
</gene>
<name>A0ABR1V1V4_9PEZI</name>
<feature type="compositionally biased region" description="Low complexity" evidence="1">
    <location>
        <begin position="122"/>
        <end position="145"/>
    </location>
</feature>
<dbReference type="RefSeq" id="XP_066661896.1">
    <property type="nucleotide sequence ID" value="XM_066816204.1"/>
</dbReference>
<organism evidence="2 3">
    <name type="scientific">Apiospora hydei</name>
    <dbReference type="NCBI Taxonomy" id="1337664"/>
    <lineage>
        <taxon>Eukaryota</taxon>
        <taxon>Fungi</taxon>
        <taxon>Dikarya</taxon>
        <taxon>Ascomycota</taxon>
        <taxon>Pezizomycotina</taxon>
        <taxon>Sordariomycetes</taxon>
        <taxon>Xylariomycetidae</taxon>
        <taxon>Amphisphaeriales</taxon>
        <taxon>Apiosporaceae</taxon>
        <taxon>Apiospora</taxon>
    </lineage>
</organism>
<accession>A0ABR1V1V4</accession>
<comment type="caution">
    <text evidence="2">The sequence shown here is derived from an EMBL/GenBank/DDBJ whole genome shotgun (WGS) entry which is preliminary data.</text>
</comment>
<evidence type="ECO:0000313" key="3">
    <source>
        <dbReference type="Proteomes" id="UP001433268"/>
    </source>
</evidence>
<dbReference type="Proteomes" id="UP001433268">
    <property type="component" value="Unassembled WGS sequence"/>
</dbReference>
<protein>
    <submittedName>
        <fullName evidence="2">Uncharacterized protein</fullName>
    </submittedName>
</protein>
<dbReference type="GeneID" id="92049264"/>
<evidence type="ECO:0000256" key="1">
    <source>
        <dbReference type="SAM" id="MobiDB-lite"/>
    </source>
</evidence>
<feature type="region of interest" description="Disordered" evidence="1">
    <location>
        <begin position="112"/>
        <end position="145"/>
    </location>
</feature>
<reference evidence="2 3" key="1">
    <citation type="submission" date="2023-01" db="EMBL/GenBank/DDBJ databases">
        <title>Analysis of 21 Apiospora genomes using comparative genomics revels a genus with tremendous synthesis potential of carbohydrate active enzymes and secondary metabolites.</title>
        <authorList>
            <person name="Sorensen T."/>
        </authorList>
    </citation>
    <scope>NUCLEOTIDE SEQUENCE [LARGE SCALE GENOMIC DNA]</scope>
    <source>
        <strain evidence="2 3">CBS 114990</strain>
    </source>
</reference>
<feature type="compositionally biased region" description="Polar residues" evidence="1">
    <location>
        <begin position="232"/>
        <end position="243"/>
    </location>
</feature>
<feature type="compositionally biased region" description="Polar residues" evidence="1">
    <location>
        <begin position="182"/>
        <end position="218"/>
    </location>
</feature>
<evidence type="ECO:0000313" key="2">
    <source>
        <dbReference type="EMBL" id="KAK8065142.1"/>
    </source>
</evidence>
<proteinExistence type="predicted"/>
<feature type="region of interest" description="Disordered" evidence="1">
    <location>
        <begin position="177"/>
        <end position="311"/>
    </location>
</feature>
<feature type="compositionally biased region" description="Basic and acidic residues" evidence="1">
    <location>
        <begin position="112"/>
        <end position="121"/>
    </location>
</feature>
<sequence>MTMGLTVDSFFCRVDGFGLSRYKLCDPRTNNLGDDEDDVTAKKPAAAKKHVAATDLRGHRFWAWSVLRILEPELPDFIPYFNDSPLTELKGLNLSQARADWVQPGIFLSKKKKEDTARRYDGTSSSAGSDAGGADDAGLSGAAGPSGTAGPFGAARSAGTARPARVAGSAGSVGAAVAGVSETQTPRGSLQRGTNSSTTNPGPTRASDFQQERTQSWVSAARSGALAETWGPSPSTIGANNSAPEAWTAHARGRSPAVEEQVAGGAGTGDDDQEDVNPPWLRQDEDVDDFSRSTEPFGSNVGVENPFGGGW</sequence>
<keyword evidence="3" id="KW-1185">Reference proteome</keyword>